<dbReference type="SMART" id="SM01006">
    <property type="entry name" value="AlcB"/>
    <property type="match status" value="1"/>
</dbReference>
<keyword evidence="4" id="KW-1185">Reference proteome</keyword>
<dbReference type="GO" id="GO:0019290">
    <property type="term" value="P:siderophore biosynthetic process"/>
    <property type="evidence" value="ECO:0007669"/>
    <property type="project" value="InterPro"/>
</dbReference>
<evidence type="ECO:0000256" key="1">
    <source>
        <dbReference type="ARBA" id="ARBA00004924"/>
    </source>
</evidence>
<feature type="domain" description="Acyltransferase MbtK/IucB-like conserved" evidence="2">
    <location>
        <begin position="136"/>
        <end position="183"/>
    </location>
</feature>
<protein>
    <submittedName>
        <fullName evidence="3">Acetyltransferase</fullName>
    </submittedName>
</protein>
<name>A0A7D5D712_9PSED</name>
<sequence>MNNRTSAIPALAHGRPQVIQPVDSTTGLDAYLSACEVAFNRQPGLAQVTFSGQPSSATTTLLAEGLLLQTGPQQFTCTAQAFWQNPRPWLPKASHVATPVQYVLTGAVRHPLRPAETSTLLYRRFIPWLGQTLTFDIADPDCDLPAFNRWMNAPRVAHFWEEQGTLEQHHAYLQKLLADPHAQPVIGRFDGIAFGYFETYWAKEDRIAPFYPADDFDRGMHLLVGEEAFRGKAFYTAWFSSLCHYLFLDDPRTRNIVCEPRHDNQRQIANFDRSGFSRIKHFDFPHKRALLVMLSREHFFTDRLYQPLGDHQTQESPA</sequence>
<dbReference type="EMBL" id="CP056030">
    <property type="protein sequence ID" value="QKZ04398.1"/>
    <property type="molecule type" value="Genomic_DNA"/>
</dbReference>
<evidence type="ECO:0000313" key="4">
    <source>
        <dbReference type="Proteomes" id="UP000509568"/>
    </source>
</evidence>
<dbReference type="GO" id="GO:0016410">
    <property type="term" value="F:N-acyltransferase activity"/>
    <property type="evidence" value="ECO:0007669"/>
    <property type="project" value="TreeGrafter"/>
</dbReference>
<evidence type="ECO:0000313" key="3">
    <source>
        <dbReference type="EMBL" id="QKZ04398.1"/>
    </source>
</evidence>
<accession>A0A7D5D712</accession>
<dbReference type="AlphaFoldDB" id="A0A7D5D712"/>
<reference evidence="3 4" key="1">
    <citation type="submission" date="2020-06" db="EMBL/GenBank/DDBJ databases">
        <title>Pseudomonas eucalypticola sp. nov., an endophyte of Eucalyptus dunnii leaves with biocontrol ability of eucalyptus leaf blight.</title>
        <authorList>
            <person name="Liu Y."/>
            <person name="Song Z."/>
            <person name="Zeng H."/>
            <person name="Lu M."/>
            <person name="Wang X."/>
            <person name="Lian X."/>
            <person name="Zhang Q."/>
        </authorList>
    </citation>
    <scope>NUCLEOTIDE SEQUENCE [LARGE SCALE GENOMIC DNA]</scope>
    <source>
        <strain evidence="3 4">NP-1</strain>
    </source>
</reference>
<dbReference type="PANTHER" id="PTHR31438:SF1">
    <property type="entry name" value="LYSINE N-ACYLTRANSFERASE C17G9.06C-RELATED"/>
    <property type="match status" value="1"/>
</dbReference>
<dbReference type="Gene3D" id="3.40.630.30">
    <property type="match status" value="1"/>
</dbReference>
<dbReference type="Proteomes" id="UP000509568">
    <property type="component" value="Chromosome"/>
</dbReference>
<dbReference type="InterPro" id="IPR019432">
    <property type="entry name" value="Acyltransferase_MbtK/IucB-like"/>
</dbReference>
<evidence type="ECO:0000259" key="2">
    <source>
        <dbReference type="SMART" id="SM01006"/>
    </source>
</evidence>
<dbReference type="Pfam" id="PF13523">
    <property type="entry name" value="Acetyltransf_8"/>
    <property type="match status" value="1"/>
</dbReference>
<organism evidence="3 4">
    <name type="scientific">Pseudomonas eucalypticola</name>
    <dbReference type="NCBI Taxonomy" id="2599595"/>
    <lineage>
        <taxon>Bacteria</taxon>
        <taxon>Pseudomonadati</taxon>
        <taxon>Pseudomonadota</taxon>
        <taxon>Gammaproteobacteria</taxon>
        <taxon>Pseudomonadales</taxon>
        <taxon>Pseudomonadaceae</taxon>
        <taxon>Pseudomonas</taxon>
    </lineage>
</organism>
<keyword evidence="3" id="KW-0808">Transferase</keyword>
<gene>
    <name evidence="3" type="ORF">HWQ56_11620</name>
</gene>
<proteinExistence type="predicted"/>
<dbReference type="KEGG" id="pez:HWQ56_11620"/>
<comment type="pathway">
    <text evidence="1">Siderophore biosynthesis.</text>
</comment>
<dbReference type="PANTHER" id="PTHR31438">
    <property type="entry name" value="LYSINE N-ACYLTRANSFERASE C17G9.06C-RELATED"/>
    <property type="match status" value="1"/>
</dbReference>
<dbReference type="InterPro" id="IPR016181">
    <property type="entry name" value="Acyl_CoA_acyltransferase"/>
</dbReference>
<dbReference type="SUPFAM" id="SSF55729">
    <property type="entry name" value="Acyl-CoA N-acyltransferases (Nat)"/>
    <property type="match status" value="1"/>
</dbReference>